<dbReference type="PROSITE" id="PS00198">
    <property type="entry name" value="4FE4S_FER_1"/>
    <property type="match status" value="3"/>
</dbReference>
<dbReference type="InterPro" id="IPR050157">
    <property type="entry name" value="PSI_iron-sulfur_center"/>
</dbReference>
<gene>
    <name evidence="8" type="ORF">D1B31_16705</name>
</gene>
<comment type="function">
    <text evidence="2">Ferredoxins are iron-sulfur proteins that transfer electrons in a wide variety of metabolic reactions.</text>
</comment>
<dbReference type="Pfam" id="PF13237">
    <property type="entry name" value="Fer4_10"/>
    <property type="match status" value="1"/>
</dbReference>
<protein>
    <submittedName>
        <fullName evidence="8">4Fe-4S dicluster domain-containing protein</fullName>
    </submittedName>
</protein>
<comment type="caution">
    <text evidence="8">The sequence shown here is derived from an EMBL/GenBank/DDBJ whole genome shotgun (WGS) entry which is preliminary data.</text>
</comment>
<evidence type="ECO:0000256" key="2">
    <source>
        <dbReference type="ARBA" id="ARBA00003532"/>
    </source>
</evidence>
<evidence type="ECO:0000256" key="1">
    <source>
        <dbReference type="ARBA" id="ARBA00001966"/>
    </source>
</evidence>
<comment type="cofactor">
    <cofactor evidence="1">
        <name>[4Fe-4S] cluster</name>
        <dbReference type="ChEBI" id="CHEBI:49883"/>
    </cofactor>
</comment>
<dbReference type="InterPro" id="IPR017900">
    <property type="entry name" value="4Fe4S_Fe_S_CS"/>
</dbReference>
<dbReference type="Proteomes" id="UP000284416">
    <property type="component" value="Unassembled WGS sequence"/>
</dbReference>
<evidence type="ECO:0000259" key="7">
    <source>
        <dbReference type="PROSITE" id="PS51379"/>
    </source>
</evidence>
<keyword evidence="4" id="KW-0479">Metal-binding</keyword>
<evidence type="ECO:0000313" key="9">
    <source>
        <dbReference type="Proteomes" id="UP000284416"/>
    </source>
</evidence>
<dbReference type="Pfam" id="PF12838">
    <property type="entry name" value="Fer4_7"/>
    <property type="match status" value="1"/>
</dbReference>
<dbReference type="SUPFAM" id="SSF54862">
    <property type="entry name" value="4Fe-4S ferredoxins"/>
    <property type="match status" value="2"/>
</dbReference>
<dbReference type="PANTHER" id="PTHR24960:SF79">
    <property type="entry name" value="PHOTOSYSTEM I IRON-SULFUR CENTER"/>
    <property type="match status" value="1"/>
</dbReference>
<dbReference type="EMBL" id="QWEG01000011">
    <property type="protein sequence ID" value="RHW36358.1"/>
    <property type="molecule type" value="Genomic_DNA"/>
</dbReference>
<evidence type="ECO:0000313" key="8">
    <source>
        <dbReference type="EMBL" id="RHW36358.1"/>
    </source>
</evidence>
<evidence type="ECO:0000256" key="3">
    <source>
        <dbReference type="ARBA" id="ARBA00022485"/>
    </source>
</evidence>
<evidence type="ECO:0000256" key="4">
    <source>
        <dbReference type="ARBA" id="ARBA00022723"/>
    </source>
</evidence>
<dbReference type="AlphaFoldDB" id="A0A417YQW7"/>
<keyword evidence="5" id="KW-0408">Iron</keyword>
<feature type="domain" description="4Fe-4S ferredoxin-type" evidence="7">
    <location>
        <begin position="245"/>
        <end position="272"/>
    </location>
</feature>
<feature type="domain" description="4Fe-4S ferredoxin-type" evidence="7">
    <location>
        <begin position="214"/>
        <end position="243"/>
    </location>
</feature>
<dbReference type="PROSITE" id="PS51379">
    <property type="entry name" value="4FE4S_FER_2"/>
    <property type="match status" value="3"/>
</dbReference>
<evidence type="ECO:0000256" key="6">
    <source>
        <dbReference type="ARBA" id="ARBA00023014"/>
    </source>
</evidence>
<keyword evidence="9" id="KW-1185">Reference proteome</keyword>
<organism evidence="8 9">
    <name type="scientific">Neobacillus notoginsengisoli</name>
    <dbReference type="NCBI Taxonomy" id="1578198"/>
    <lineage>
        <taxon>Bacteria</taxon>
        <taxon>Bacillati</taxon>
        <taxon>Bacillota</taxon>
        <taxon>Bacilli</taxon>
        <taxon>Bacillales</taxon>
        <taxon>Bacillaceae</taxon>
        <taxon>Neobacillus</taxon>
    </lineage>
</organism>
<evidence type="ECO:0000256" key="5">
    <source>
        <dbReference type="ARBA" id="ARBA00023004"/>
    </source>
</evidence>
<reference evidence="8 9" key="1">
    <citation type="journal article" date="2017" name="Int. J. Syst. Evol. Microbiol.">
        <title>Bacillus notoginsengisoli sp. nov., a novel bacterium isolated from the rhizosphere of Panax notoginseng.</title>
        <authorList>
            <person name="Zhang M.Y."/>
            <person name="Cheng J."/>
            <person name="Cai Y."/>
            <person name="Zhang T.Y."/>
            <person name="Wu Y.Y."/>
            <person name="Manikprabhu D."/>
            <person name="Li W.J."/>
            <person name="Zhang Y.X."/>
        </authorList>
    </citation>
    <scope>NUCLEOTIDE SEQUENCE [LARGE SCALE GENOMIC DNA]</scope>
    <source>
        <strain evidence="8 9">JCM 30743</strain>
    </source>
</reference>
<dbReference type="GO" id="GO:0051539">
    <property type="term" value="F:4 iron, 4 sulfur cluster binding"/>
    <property type="evidence" value="ECO:0007669"/>
    <property type="project" value="UniProtKB-KW"/>
</dbReference>
<dbReference type="InterPro" id="IPR017896">
    <property type="entry name" value="4Fe4S_Fe-S-bd"/>
</dbReference>
<feature type="domain" description="4Fe-4S ferredoxin-type" evidence="7">
    <location>
        <begin position="64"/>
        <end position="93"/>
    </location>
</feature>
<keyword evidence="3" id="KW-0004">4Fe-4S</keyword>
<keyword evidence="6" id="KW-0411">Iron-sulfur</keyword>
<dbReference type="PANTHER" id="PTHR24960">
    <property type="entry name" value="PHOTOSYSTEM I IRON-SULFUR CENTER-RELATED"/>
    <property type="match status" value="1"/>
</dbReference>
<dbReference type="GO" id="GO:0046872">
    <property type="term" value="F:metal ion binding"/>
    <property type="evidence" value="ECO:0007669"/>
    <property type="project" value="UniProtKB-KW"/>
</dbReference>
<sequence length="327" mass="36375">MIKTGYNEGKRQEMSCMSILTTWLESLAYDVEISSACLRSQSPKSNCAECLPYCPENAISFSKQGAERDSSLCTNCGHCVPVCPVQAITGRSPERKIVNETLLIEDSPFPSVKELLYFYKRGVRNVNCDSTASPDIHILKEADSLLTAMGYEPFTIVDSIPVYNEEPTFTRRSFFIKAAFEGKKIAAATITPAKWRFNQNQFEITSMFPGYAVYEVIIDQEQCNLCEACFKMCPQQVFSLKEGLLSVNSGSCNGCSLCVDICGKDAIKIVQRAYPSQPMELAVERLTCPDCNTPFHTWKNPNVSSPGPLCNICDTRSKNGYFSPYSV</sequence>
<dbReference type="Gene3D" id="3.30.70.20">
    <property type="match status" value="2"/>
</dbReference>
<proteinExistence type="predicted"/>
<name>A0A417YQW7_9BACI</name>
<accession>A0A417YQW7</accession>